<evidence type="ECO:0000313" key="1">
    <source>
        <dbReference type="Proteomes" id="UP000887576"/>
    </source>
</evidence>
<name>A0AC34QNX0_9BILA</name>
<organism evidence="1 2">
    <name type="scientific">Panagrolaimus sp. JU765</name>
    <dbReference type="NCBI Taxonomy" id="591449"/>
    <lineage>
        <taxon>Eukaryota</taxon>
        <taxon>Metazoa</taxon>
        <taxon>Ecdysozoa</taxon>
        <taxon>Nematoda</taxon>
        <taxon>Chromadorea</taxon>
        <taxon>Rhabditida</taxon>
        <taxon>Tylenchina</taxon>
        <taxon>Panagrolaimomorpha</taxon>
        <taxon>Panagrolaimoidea</taxon>
        <taxon>Panagrolaimidae</taxon>
        <taxon>Panagrolaimus</taxon>
    </lineage>
</organism>
<accession>A0AC34QNX0</accession>
<proteinExistence type="predicted"/>
<protein>
    <submittedName>
        <fullName evidence="2">CHK kinase-like domain-containing protein</fullName>
    </submittedName>
</protein>
<reference evidence="2" key="1">
    <citation type="submission" date="2022-11" db="UniProtKB">
        <authorList>
            <consortium name="WormBaseParasite"/>
        </authorList>
    </citation>
    <scope>IDENTIFICATION</scope>
</reference>
<sequence>MSGTEMEEVAPSLKLEKLVRILNDPENAFGHKIDLETLKTVPKTKILSAGRGYASHVYKIDFEAEDGKCSVVAKIPSSSVATDELHTNEIAFFEMMKLIPESKDMKMPKYFYGQTNPESSFILMEDLTTKAEHSEFCGYFFLNDDQVKECILEICKLQALTFKAENVDEKIGKLSTLRKIFLAFMDQTLKTVKSMNLPFLTEERLEKLEKASKRTAEEKANVATNLNYPLVLIHDDFWAGNLLFCNDGRLCSVIDWQLASMGCFAEDLAALLGMALNGKTRRAKEDQFLEFYHSELVKLLPKGHPEAEKLINMSKKDLRAAYNECQKSAIFRVMMTMNNYINDTTRPVFEEMLQSIVEDVFG</sequence>
<evidence type="ECO:0000313" key="2">
    <source>
        <dbReference type="WBParaSite" id="JU765_v2.g18140.t1"/>
    </source>
</evidence>
<dbReference type="WBParaSite" id="JU765_v2.g18140.t1">
    <property type="protein sequence ID" value="JU765_v2.g18140.t1"/>
    <property type="gene ID" value="JU765_v2.g18140"/>
</dbReference>
<dbReference type="Proteomes" id="UP000887576">
    <property type="component" value="Unplaced"/>
</dbReference>